<evidence type="ECO:0000256" key="4">
    <source>
        <dbReference type="ARBA" id="ARBA00022989"/>
    </source>
</evidence>
<keyword evidence="7" id="KW-0325">Glycoprotein</keyword>
<dbReference type="OMA" id="WICLLVW"/>
<evidence type="ECO:0000313" key="10">
    <source>
        <dbReference type="Proteomes" id="UP000186698"/>
    </source>
</evidence>
<dbReference type="GO" id="GO:0001786">
    <property type="term" value="F:phosphatidylserine binding"/>
    <property type="evidence" value="ECO:0000318"/>
    <property type="project" value="GO_Central"/>
</dbReference>
<dbReference type="InterPro" id="IPR013106">
    <property type="entry name" value="Ig_V-set"/>
</dbReference>
<dbReference type="PROSITE" id="PS50835">
    <property type="entry name" value="IG_LIKE"/>
    <property type="match status" value="1"/>
</dbReference>
<dbReference type="InterPro" id="IPR007110">
    <property type="entry name" value="Ig-like_dom"/>
</dbReference>
<evidence type="ECO:0000256" key="7">
    <source>
        <dbReference type="ARBA" id="ARBA00023180"/>
    </source>
</evidence>
<evidence type="ECO:0000256" key="5">
    <source>
        <dbReference type="ARBA" id="ARBA00023136"/>
    </source>
</evidence>
<dbReference type="InterPro" id="IPR036179">
    <property type="entry name" value="Ig-like_dom_sf"/>
</dbReference>
<dbReference type="GO" id="GO:0043277">
    <property type="term" value="P:apoptotic cell clearance"/>
    <property type="evidence" value="ECO:0000318"/>
    <property type="project" value="GO_Central"/>
</dbReference>
<keyword evidence="6" id="KW-1015">Disulfide bond</keyword>
<dbReference type="AlphaFoldDB" id="A0A1L8GWA5"/>
<evidence type="ECO:0000256" key="2">
    <source>
        <dbReference type="ARBA" id="ARBA00022692"/>
    </source>
</evidence>
<evidence type="ECO:0000256" key="6">
    <source>
        <dbReference type="ARBA" id="ARBA00023157"/>
    </source>
</evidence>
<keyword evidence="11" id="KW-0675">Receptor</keyword>
<dbReference type="KEGG" id="xla:121401409"/>
<keyword evidence="2" id="KW-0812">Transmembrane</keyword>
<dbReference type="GO" id="GO:0016020">
    <property type="term" value="C:membrane"/>
    <property type="evidence" value="ECO:0007669"/>
    <property type="project" value="UniProtKB-SubCell"/>
</dbReference>
<dbReference type="PaxDb" id="8355-A0A1L8GWA5"/>
<dbReference type="FunFam" id="2.60.40.10:FF:000774">
    <property type="entry name" value="Hepatitis A virus cellular receptor 1"/>
    <property type="match status" value="1"/>
</dbReference>
<dbReference type="InterPro" id="IPR003599">
    <property type="entry name" value="Ig_sub"/>
</dbReference>
<evidence type="ECO:0000256" key="9">
    <source>
        <dbReference type="ARBA" id="ARBA00038203"/>
    </source>
</evidence>
<keyword evidence="8" id="KW-0393">Immunoglobulin domain</keyword>
<keyword evidence="10" id="KW-1185">Reference proteome</keyword>
<protein>
    <submittedName>
        <fullName evidence="11">Hepatitis A virus cellular receptor 1 homolog</fullName>
    </submittedName>
</protein>
<dbReference type="Proteomes" id="UP000186698">
    <property type="component" value="Chromosome 3L"/>
</dbReference>
<reference evidence="11" key="1">
    <citation type="submission" date="2025-08" db="UniProtKB">
        <authorList>
            <consortium name="RefSeq"/>
        </authorList>
    </citation>
    <scope>IDENTIFICATION</scope>
    <source>
        <strain evidence="11">J_2021</strain>
        <tissue evidence="11">Erythrocytes</tissue>
    </source>
</reference>
<comment type="similarity">
    <text evidence="9">Belongs to the immunoglobulin superfamily. TIM family.</text>
</comment>
<evidence type="ECO:0000313" key="11">
    <source>
        <dbReference type="RefSeq" id="XP_041441950.1"/>
    </source>
</evidence>
<dbReference type="GeneID" id="121401409"/>
<dbReference type="PANTHER" id="PTHR46608:SF6">
    <property type="entry name" value="HEPATITIS A VIRUS CELLULAR RECEPTOR 1 HOMOLOG ISOFORM X1"/>
    <property type="match status" value="1"/>
</dbReference>
<accession>A0A1L8GWA5</accession>
<dbReference type="PANTHER" id="PTHR46608">
    <property type="entry name" value="T-CELL IMMUNOGLOBULIN AND MUCIN DOMAIN-CONTAINING PROTEIN 4"/>
    <property type="match status" value="1"/>
</dbReference>
<comment type="subcellular location">
    <subcellularLocation>
        <location evidence="1">Membrane</location>
        <topology evidence="1">Single-pass type I membrane protein</topology>
    </subcellularLocation>
</comment>
<dbReference type="Gene3D" id="2.60.40.10">
    <property type="entry name" value="Immunoglobulins"/>
    <property type="match status" value="1"/>
</dbReference>
<dbReference type="OrthoDB" id="434099at2759"/>
<sequence length="231" mass="25539">MGRSENRVCFSLWICLLVWLQPALSLSGPVIGLEGGRVLLPCTYPVTRGTITMCWGRGSCPISKCNNGIIWTNGKKVTWKASEKYGLWGNITQGDVSLTITQLTLSDSGTYCCRVETPGLFNDQKVKVSLEVHEAVEDSTLFSTTSFPESVALRKTELFDLETKPDGNTLSSIIIAMFLLVLLVGLSLYLYTWRNHPCRKTSNLPDSSLSALENALSPAAENVYYIKFENL</sequence>
<organism evidence="10 11">
    <name type="scientific">Xenopus laevis</name>
    <name type="common">African clawed frog</name>
    <dbReference type="NCBI Taxonomy" id="8355"/>
    <lineage>
        <taxon>Eukaryota</taxon>
        <taxon>Metazoa</taxon>
        <taxon>Chordata</taxon>
        <taxon>Craniata</taxon>
        <taxon>Vertebrata</taxon>
        <taxon>Euteleostomi</taxon>
        <taxon>Amphibia</taxon>
        <taxon>Batrachia</taxon>
        <taxon>Anura</taxon>
        <taxon>Pipoidea</taxon>
        <taxon>Pipidae</taxon>
        <taxon>Xenopodinae</taxon>
        <taxon>Xenopus</taxon>
        <taxon>Xenopus</taxon>
    </lineage>
</organism>
<dbReference type="GO" id="GO:0060097">
    <property type="term" value="P:cytoskeletal rearrangement involved in phagocytosis, engulfment"/>
    <property type="evidence" value="ECO:0000318"/>
    <property type="project" value="GO_Central"/>
</dbReference>
<evidence type="ECO:0000256" key="8">
    <source>
        <dbReference type="ARBA" id="ARBA00023319"/>
    </source>
</evidence>
<evidence type="ECO:0000256" key="1">
    <source>
        <dbReference type="ARBA" id="ARBA00004479"/>
    </source>
</evidence>
<gene>
    <name evidence="11" type="primary">LOC121401409</name>
</gene>
<dbReference type="RefSeq" id="XP_041441950.1">
    <property type="nucleotide sequence ID" value="XM_041586016.1"/>
</dbReference>
<dbReference type="SUPFAM" id="SSF48726">
    <property type="entry name" value="Immunoglobulin"/>
    <property type="match status" value="1"/>
</dbReference>
<dbReference type="SMART" id="SM00409">
    <property type="entry name" value="IG"/>
    <property type="match status" value="1"/>
</dbReference>
<dbReference type="Pfam" id="PF07686">
    <property type="entry name" value="V-set"/>
    <property type="match status" value="1"/>
</dbReference>
<proteinExistence type="inferred from homology"/>
<evidence type="ECO:0000256" key="3">
    <source>
        <dbReference type="ARBA" id="ARBA00022729"/>
    </source>
</evidence>
<keyword evidence="3" id="KW-0732">Signal</keyword>
<keyword evidence="5" id="KW-0472">Membrane</keyword>
<name>A0A1L8GWA5_XENLA</name>
<keyword evidence="4" id="KW-1133">Transmembrane helix</keyword>
<dbReference type="InterPro" id="IPR013783">
    <property type="entry name" value="Ig-like_fold"/>
</dbReference>